<dbReference type="Gene3D" id="3.40.710.10">
    <property type="entry name" value="DD-peptidase/beta-lactamase superfamily"/>
    <property type="match status" value="1"/>
</dbReference>
<protein>
    <recommendedName>
        <fullName evidence="3">Beta-lactamase-related domain-containing protein</fullName>
    </recommendedName>
</protein>
<gene>
    <name evidence="1" type="ORF">NW755_014462</name>
</gene>
<accession>A0A9W8UUA4</accession>
<sequence>MHSVLANLSDTLNTAFRDHDGFASSMSGEDSVSITVLSTDAGNTPLFDFHYSSSNLNESAGSTLNVTQDTVYRIGSISKLFTAYMLLVNYG</sequence>
<name>A0A9W8UUA4_9HYPO</name>
<evidence type="ECO:0000313" key="2">
    <source>
        <dbReference type="Proteomes" id="UP001152087"/>
    </source>
</evidence>
<dbReference type="SUPFAM" id="SSF56601">
    <property type="entry name" value="beta-lactamase/transpeptidase-like"/>
    <property type="match status" value="1"/>
</dbReference>
<evidence type="ECO:0008006" key="3">
    <source>
        <dbReference type="Google" id="ProtNLM"/>
    </source>
</evidence>
<dbReference type="EMBL" id="JAOQAV010000201">
    <property type="protein sequence ID" value="KAJ4176336.1"/>
    <property type="molecule type" value="Genomic_DNA"/>
</dbReference>
<feature type="non-terminal residue" evidence="1">
    <location>
        <position position="91"/>
    </location>
</feature>
<dbReference type="AlphaFoldDB" id="A0A9W8UUA4"/>
<evidence type="ECO:0000313" key="1">
    <source>
        <dbReference type="EMBL" id="KAJ4176336.1"/>
    </source>
</evidence>
<dbReference type="Proteomes" id="UP001152087">
    <property type="component" value="Unassembled WGS sequence"/>
</dbReference>
<keyword evidence="2" id="KW-1185">Reference proteome</keyword>
<dbReference type="InterPro" id="IPR012338">
    <property type="entry name" value="Beta-lactam/transpept-like"/>
</dbReference>
<comment type="caution">
    <text evidence="1">The sequence shown here is derived from an EMBL/GenBank/DDBJ whole genome shotgun (WGS) entry which is preliminary data.</text>
</comment>
<reference evidence="1" key="1">
    <citation type="submission" date="2022-09" db="EMBL/GenBank/DDBJ databases">
        <title>Fusarium specimens isolated from Avocado Roots.</title>
        <authorList>
            <person name="Stajich J."/>
            <person name="Roper C."/>
            <person name="Heimlech-Rivalta G."/>
        </authorList>
    </citation>
    <scope>NUCLEOTIDE SEQUENCE</scope>
    <source>
        <strain evidence="1">A02</strain>
    </source>
</reference>
<proteinExistence type="predicted"/>
<organism evidence="1 2">
    <name type="scientific">Fusarium falciforme</name>
    <dbReference type="NCBI Taxonomy" id="195108"/>
    <lineage>
        <taxon>Eukaryota</taxon>
        <taxon>Fungi</taxon>
        <taxon>Dikarya</taxon>
        <taxon>Ascomycota</taxon>
        <taxon>Pezizomycotina</taxon>
        <taxon>Sordariomycetes</taxon>
        <taxon>Hypocreomycetidae</taxon>
        <taxon>Hypocreales</taxon>
        <taxon>Nectriaceae</taxon>
        <taxon>Fusarium</taxon>
        <taxon>Fusarium solani species complex</taxon>
    </lineage>
</organism>